<protein>
    <submittedName>
        <fullName evidence="1">Uncharacterized protein</fullName>
    </submittedName>
</protein>
<name>X1RWW2_9ZZZZ</name>
<sequence length="118" mass="14147">MRKRRLPKGEETLPIVEVEGRFLTLQELKRDYPKLYQRLIRGIVRELVVSDELLIQRVKLRYAQGREITIYRLIFDEVKELSPEDQIREMEQRTRTGLELIEAERKLLEEEIGIIRGV</sequence>
<proteinExistence type="predicted"/>
<gene>
    <name evidence="1" type="ORF">S12H4_12561</name>
</gene>
<evidence type="ECO:0000313" key="1">
    <source>
        <dbReference type="EMBL" id="GAI85277.1"/>
    </source>
</evidence>
<reference evidence="1" key="1">
    <citation type="journal article" date="2014" name="Front. Microbiol.">
        <title>High frequency of phylogenetically diverse reductive dehalogenase-homologous genes in deep subseafloor sedimentary metagenomes.</title>
        <authorList>
            <person name="Kawai M."/>
            <person name="Futagami T."/>
            <person name="Toyoda A."/>
            <person name="Takaki Y."/>
            <person name="Nishi S."/>
            <person name="Hori S."/>
            <person name="Arai W."/>
            <person name="Tsubouchi T."/>
            <person name="Morono Y."/>
            <person name="Uchiyama I."/>
            <person name="Ito T."/>
            <person name="Fujiyama A."/>
            <person name="Inagaki F."/>
            <person name="Takami H."/>
        </authorList>
    </citation>
    <scope>NUCLEOTIDE SEQUENCE</scope>
    <source>
        <strain evidence="1">Expedition CK06-06</strain>
    </source>
</reference>
<comment type="caution">
    <text evidence="1">The sequence shown here is derived from an EMBL/GenBank/DDBJ whole genome shotgun (WGS) entry which is preliminary data.</text>
</comment>
<dbReference type="AlphaFoldDB" id="X1RWW2"/>
<organism evidence="1">
    <name type="scientific">marine sediment metagenome</name>
    <dbReference type="NCBI Taxonomy" id="412755"/>
    <lineage>
        <taxon>unclassified sequences</taxon>
        <taxon>metagenomes</taxon>
        <taxon>ecological metagenomes</taxon>
    </lineage>
</organism>
<dbReference type="EMBL" id="BARW01006008">
    <property type="protein sequence ID" value="GAI85277.1"/>
    <property type="molecule type" value="Genomic_DNA"/>
</dbReference>
<accession>X1RWW2</accession>